<evidence type="ECO:0000313" key="5">
    <source>
        <dbReference type="Proteomes" id="UP000789375"/>
    </source>
</evidence>
<evidence type="ECO:0000256" key="1">
    <source>
        <dbReference type="ARBA" id="ARBA00001971"/>
    </source>
</evidence>
<feature type="non-terminal residue" evidence="4">
    <location>
        <position position="1"/>
    </location>
</feature>
<dbReference type="SUPFAM" id="SSF48264">
    <property type="entry name" value="Cytochrome P450"/>
    <property type="match status" value="1"/>
</dbReference>
<protein>
    <submittedName>
        <fullName evidence="4">1942_t:CDS:1</fullName>
    </submittedName>
</protein>
<sequence length="100" mass="11621">VEKRLSEMKKLDGAYVPPVDILQKFIELYGEDIDTITDSIVTVVFASIHTTSTFITHALQEFVNNPQIHEELLEEQEQLFKSNENEYYSIEQIAKMEKLD</sequence>
<dbReference type="GO" id="GO:0016705">
    <property type="term" value="F:oxidoreductase activity, acting on paired donors, with incorporation or reduction of molecular oxygen"/>
    <property type="evidence" value="ECO:0007669"/>
    <property type="project" value="InterPro"/>
</dbReference>
<comment type="similarity">
    <text evidence="2">Belongs to the cytochrome P450 family.</text>
</comment>
<comment type="caution">
    <text evidence="4">The sequence shown here is derived from an EMBL/GenBank/DDBJ whole genome shotgun (WGS) entry which is preliminary data.</text>
</comment>
<evidence type="ECO:0000256" key="2">
    <source>
        <dbReference type="ARBA" id="ARBA00010617"/>
    </source>
</evidence>
<evidence type="ECO:0000313" key="4">
    <source>
        <dbReference type="EMBL" id="CAG8754952.1"/>
    </source>
</evidence>
<name>A0A9N9NRQ5_FUNMO</name>
<evidence type="ECO:0000256" key="3">
    <source>
        <dbReference type="ARBA" id="ARBA00022723"/>
    </source>
</evidence>
<dbReference type="Proteomes" id="UP000789375">
    <property type="component" value="Unassembled WGS sequence"/>
</dbReference>
<dbReference type="Pfam" id="PF00067">
    <property type="entry name" value="p450"/>
    <property type="match status" value="1"/>
</dbReference>
<dbReference type="GO" id="GO:0004497">
    <property type="term" value="F:monooxygenase activity"/>
    <property type="evidence" value="ECO:0007669"/>
    <property type="project" value="InterPro"/>
</dbReference>
<dbReference type="EMBL" id="CAJVPP010027071">
    <property type="protein sequence ID" value="CAG8754952.1"/>
    <property type="molecule type" value="Genomic_DNA"/>
</dbReference>
<dbReference type="PANTHER" id="PTHR46206">
    <property type="entry name" value="CYTOCHROME P450"/>
    <property type="match status" value="1"/>
</dbReference>
<keyword evidence="3" id="KW-0479">Metal-binding</keyword>
<dbReference type="InterPro" id="IPR001128">
    <property type="entry name" value="Cyt_P450"/>
</dbReference>
<dbReference type="GO" id="GO:0020037">
    <property type="term" value="F:heme binding"/>
    <property type="evidence" value="ECO:0007669"/>
    <property type="project" value="InterPro"/>
</dbReference>
<dbReference type="GO" id="GO:0005506">
    <property type="term" value="F:iron ion binding"/>
    <property type="evidence" value="ECO:0007669"/>
    <property type="project" value="InterPro"/>
</dbReference>
<dbReference type="AlphaFoldDB" id="A0A9N9NRQ5"/>
<proteinExistence type="inferred from homology"/>
<dbReference type="InterPro" id="IPR036396">
    <property type="entry name" value="Cyt_P450_sf"/>
</dbReference>
<feature type="non-terminal residue" evidence="4">
    <location>
        <position position="100"/>
    </location>
</feature>
<comment type="cofactor">
    <cofactor evidence="1">
        <name>heme</name>
        <dbReference type="ChEBI" id="CHEBI:30413"/>
    </cofactor>
</comment>
<keyword evidence="5" id="KW-1185">Reference proteome</keyword>
<accession>A0A9N9NRQ5</accession>
<organism evidence="4 5">
    <name type="scientific">Funneliformis mosseae</name>
    <name type="common">Endomycorrhizal fungus</name>
    <name type="synonym">Glomus mosseae</name>
    <dbReference type="NCBI Taxonomy" id="27381"/>
    <lineage>
        <taxon>Eukaryota</taxon>
        <taxon>Fungi</taxon>
        <taxon>Fungi incertae sedis</taxon>
        <taxon>Mucoromycota</taxon>
        <taxon>Glomeromycotina</taxon>
        <taxon>Glomeromycetes</taxon>
        <taxon>Glomerales</taxon>
        <taxon>Glomeraceae</taxon>
        <taxon>Funneliformis</taxon>
    </lineage>
</organism>
<gene>
    <name evidence="4" type="ORF">FMOSSE_LOCUS16847</name>
</gene>
<dbReference type="Gene3D" id="1.10.630.10">
    <property type="entry name" value="Cytochrome P450"/>
    <property type="match status" value="1"/>
</dbReference>
<reference evidence="4" key="1">
    <citation type="submission" date="2021-06" db="EMBL/GenBank/DDBJ databases">
        <authorList>
            <person name="Kallberg Y."/>
            <person name="Tangrot J."/>
            <person name="Rosling A."/>
        </authorList>
    </citation>
    <scope>NUCLEOTIDE SEQUENCE</scope>
    <source>
        <strain evidence="4">87-6 pot B 2015</strain>
    </source>
</reference>